<dbReference type="EMBL" id="HE613254">
    <property type="protein sequence ID" value="CCE66981.1"/>
    <property type="molecule type" value="Genomic_DNA"/>
</dbReference>
<proteinExistence type="predicted"/>
<keyword evidence="1" id="KW-1003">Cell membrane</keyword>
<keyword evidence="3" id="KW-0449">Lipoprotein</keyword>
<accession>G8C3T3</accession>
<evidence type="ECO:0000256" key="1">
    <source>
        <dbReference type="ARBA" id="ARBA00022475"/>
    </source>
</evidence>
<evidence type="ECO:0000259" key="2">
    <source>
        <dbReference type="Pfam" id="PF01732"/>
    </source>
</evidence>
<feature type="domain" description="DUF31" evidence="2">
    <location>
        <begin position="137"/>
        <end position="507"/>
    </location>
</feature>
<dbReference type="RefSeq" id="WP_015511846.1">
    <property type="nucleotide sequence ID" value="NC_021007.1"/>
</dbReference>
<reference evidence="3" key="2">
    <citation type="submission" date="2011-11" db="EMBL/GenBank/DDBJ databases">
        <authorList>
            <person name="Barker E."/>
        </authorList>
    </citation>
    <scope>NUCLEOTIDE SEQUENCE</scope>
    <source>
        <strain evidence="3">Birmingham 1</strain>
    </source>
</reference>
<dbReference type="HOGENOM" id="CLU_026987_1_0_14"/>
<evidence type="ECO:0000313" key="3">
    <source>
        <dbReference type="EMBL" id="CCE66981.1"/>
    </source>
</evidence>
<dbReference type="NCBIfam" id="NF045841">
    <property type="entry name" value="Ig_SerProt_MIP"/>
    <property type="match status" value="1"/>
</dbReference>
<protein>
    <submittedName>
        <fullName evidence="3">Conserved hypothetical prolipoprotein</fullName>
    </submittedName>
</protein>
<dbReference type="Pfam" id="PF01732">
    <property type="entry name" value="Mycop_pep_DUF31"/>
    <property type="match status" value="1"/>
</dbReference>
<name>G8C3T3_9MOLU</name>
<dbReference type="AlphaFoldDB" id="G8C3T3"/>
<dbReference type="PRINTS" id="PR00840">
    <property type="entry name" value="Y06768FAMILY"/>
</dbReference>
<reference evidence="3" key="1">
    <citation type="submission" date="2011-11" db="EMBL/GenBank/DDBJ databases">
        <title>Complete genome sequence of Candidatus Mycoplasma haemominutum.</title>
        <authorList>
            <person name="Barker E.N."/>
            <person name="Darby A.C."/>
            <person name="Helps C.R."/>
            <person name="Peters I.R."/>
            <person name="Hughes M.A."/>
            <person name="Radford A.D."/>
            <person name="Novacco M."/>
            <person name="Boretti F."/>
            <person name="Hofmann-Lehmann R."/>
            <person name="Tasker S."/>
        </authorList>
    </citation>
    <scope>NUCLEOTIDE SEQUENCE</scope>
    <source>
        <strain evidence="3">Birmingham 1</strain>
    </source>
</reference>
<keyword evidence="1" id="KW-0472">Membrane</keyword>
<dbReference type="InterPro" id="IPR009003">
    <property type="entry name" value="Peptidase_S1_PA"/>
</dbReference>
<dbReference type="KEGG" id="mhb:MHM_04630"/>
<organism evidence="3">
    <name type="scientific">Candidatus Mycoplasma haematominutum 'Birmingham 1'</name>
    <dbReference type="NCBI Taxonomy" id="1116213"/>
    <lineage>
        <taxon>Bacteria</taxon>
        <taxon>Bacillati</taxon>
        <taxon>Mycoplasmatota</taxon>
        <taxon>Mollicutes</taxon>
        <taxon>Mycoplasmataceae</taxon>
        <taxon>Mycoplasma</taxon>
    </lineage>
</organism>
<dbReference type="OrthoDB" id="393864at2"/>
<dbReference type="InterPro" id="IPR022382">
    <property type="entry name" value="Mycoplasma_peptidase_DUF31"/>
</dbReference>
<sequence length="575" mass="66462">MPVTPLVLNGIKLTLALGVGLGGHQIYGQLTPVAFADDGSYYFNSKWLLPNSRSDALKRNKAFYSESPLKSTDGIDQISWHQSYWRDDQPGGRYLDFSDQVPFREKLNTIGNLTTAEKADIYKRIKDHTLKLSMPCQSGTGWLLDFEIPEDTWNYPTKWFIATNLHVINKFRFRENPYKVELPITDETVALNVPRYYNNITADRLNSCEASIVNNTAQLILYTEEDSADAHRFGGGYGNRYNTQYWYNGSYPRWWQSHVLTYEPWSRTFSRVYTTTIDRPKLVYSAVNFLGDRYTVSGHTTNRENYFKDFGVMEVEFANADEARVMTNGVYDKYYRDIVHKTKGVYVTEEKKLPVNFFAEELMSRYNAEELTRTEKRYFIGGYPGSPSENLSFLMNQKFKTDDYNYFPYYHQYANLRPTESRLTYFRDWPYLKTPTEYNLRNKNGQVLVGHASLEAIDNTSDASKIAWNGKTLNGWGYNYLISNSFLGKGASGSMVLDQTGELLGLYRMYNDGLNYGFVEPLRGSWVVDDKGRIVLPGFDLLTGQGHNVSSYRTQLETHLPHVRSFLKSQDWKAR</sequence>
<dbReference type="InterPro" id="IPR022381">
    <property type="entry name" value="Uncharacterised_MG067"/>
</dbReference>
<gene>
    <name evidence="3" type="ORF">MHM_04630</name>
</gene>
<dbReference type="PATRIC" id="fig|1116213.3.peg.503"/>
<dbReference type="SUPFAM" id="SSF50494">
    <property type="entry name" value="Trypsin-like serine proteases"/>
    <property type="match status" value="1"/>
</dbReference>